<name>A0ABW0W455_9BACL</name>
<proteinExistence type="predicted"/>
<dbReference type="Proteomes" id="UP001596047">
    <property type="component" value="Unassembled WGS sequence"/>
</dbReference>
<organism evidence="1 2">
    <name type="scientific">Paenibacillus solisilvae</name>
    <dbReference type="NCBI Taxonomy" id="2486751"/>
    <lineage>
        <taxon>Bacteria</taxon>
        <taxon>Bacillati</taxon>
        <taxon>Bacillota</taxon>
        <taxon>Bacilli</taxon>
        <taxon>Bacillales</taxon>
        <taxon>Paenibacillaceae</taxon>
        <taxon>Paenibacillus</taxon>
    </lineage>
</organism>
<dbReference type="RefSeq" id="WP_379190432.1">
    <property type="nucleotide sequence ID" value="NZ_JBHSOW010000080.1"/>
</dbReference>
<reference evidence="2" key="1">
    <citation type="journal article" date="2019" name="Int. J. Syst. Evol. Microbiol.">
        <title>The Global Catalogue of Microorganisms (GCM) 10K type strain sequencing project: providing services to taxonomists for standard genome sequencing and annotation.</title>
        <authorList>
            <consortium name="The Broad Institute Genomics Platform"/>
            <consortium name="The Broad Institute Genome Sequencing Center for Infectious Disease"/>
            <person name="Wu L."/>
            <person name="Ma J."/>
        </authorList>
    </citation>
    <scope>NUCLEOTIDE SEQUENCE [LARGE SCALE GENOMIC DNA]</scope>
    <source>
        <strain evidence="2">CGMCC 1.3240</strain>
    </source>
</reference>
<comment type="caution">
    <text evidence="1">The sequence shown here is derived from an EMBL/GenBank/DDBJ whole genome shotgun (WGS) entry which is preliminary data.</text>
</comment>
<keyword evidence="2" id="KW-1185">Reference proteome</keyword>
<evidence type="ECO:0000313" key="1">
    <source>
        <dbReference type="EMBL" id="MFC5651809.1"/>
    </source>
</evidence>
<protein>
    <submittedName>
        <fullName evidence="1">Uncharacterized protein</fullName>
    </submittedName>
</protein>
<sequence>MLQIQHEALSILNNATWGLFGIRGVLSAPRAALVVWRYVLAVNHNDASASILDNYSYFVL</sequence>
<dbReference type="EMBL" id="JBHSOW010000080">
    <property type="protein sequence ID" value="MFC5651809.1"/>
    <property type="molecule type" value="Genomic_DNA"/>
</dbReference>
<gene>
    <name evidence="1" type="ORF">ACFPYJ_22350</name>
</gene>
<accession>A0ABW0W455</accession>
<evidence type="ECO:0000313" key="2">
    <source>
        <dbReference type="Proteomes" id="UP001596047"/>
    </source>
</evidence>